<dbReference type="CDD" id="cd07377">
    <property type="entry name" value="WHTH_GntR"/>
    <property type="match status" value="1"/>
</dbReference>
<comment type="caution">
    <text evidence="6">The sequence shown here is derived from an EMBL/GenBank/DDBJ whole genome shotgun (WGS) entry which is preliminary data.</text>
</comment>
<dbReference type="InterPro" id="IPR036390">
    <property type="entry name" value="WH_DNA-bd_sf"/>
</dbReference>
<dbReference type="PRINTS" id="PR00035">
    <property type="entry name" value="HTHGNTR"/>
</dbReference>
<dbReference type="SMART" id="SM00345">
    <property type="entry name" value="HTH_GNTR"/>
    <property type="match status" value="1"/>
</dbReference>
<keyword evidence="2" id="KW-0238">DNA-binding</keyword>
<dbReference type="Proteomes" id="UP000307702">
    <property type="component" value="Unassembled WGS sequence"/>
</dbReference>
<dbReference type="Pfam" id="PF07729">
    <property type="entry name" value="FCD"/>
    <property type="match status" value="1"/>
</dbReference>
<keyword evidence="4" id="KW-0175">Coiled coil</keyword>
<dbReference type="SMART" id="SM00895">
    <property type="entry name" value="FCD"/>
    <property type="match status" value="1"/>
</dbReference>
<evidence type="ECO:0000313" key="6">
    <source>
        <dbReference type="EMBL" id="TMM47100.1"/>
    </source>
</evidence>
<reference evidence="6 7" key="1">
    <citation type="submission" date="2019-05" db="EMBL/GenBank/DDBJ databases">
        <title>Colwellia ponticola sp. nov., isolated from seawater.</title>
        <authorList>
            <person name="Yoon J.-H."/>
        </authorList>
    </citation>
    <scope>NUCLEOTIDE SEQUENCE [LARGE SCALE GENOMIC DNA]</scope>
    <source>
        <strain evidence="6 7">OISW-25</strain>
    </source>
</reference>
<dbReference type="EMBL" id="SZVP01000002">
    <property type="protein sequence ID" value="TMM47100.1"/>
    <property type="molecule type" value="Genomic_DNA"/>
</dbReference>
<dbReference type="SUPFAM" id="SSF48008">
    <property type="entry name" value="GntR ligand-binding domain-like"/>
    <property type="match status" value="1"/>
</dbReference>
<name>A0A8H2PL41_9GAMM</name>
<accession>A0A8H2PL41</accession>
<evidence type="ECO:0000256" key="1">
    <source>
        <dbReference type="ARBA" id="ARBA00023015"/>
    </source>
</evidence>
<keyword evidence="7" id="KW-1185">Reference proteome</keyword>
<keyword evidence="1" id="KW-0805">Transcription regulation</keyword>
<protein>
    <submittedName>
        <fullName evidence="6">FCD domain-containing protein</fullName>
    </submittedName>
</protein>
<dbReference type="Pfam" id="PF00392">
    <property type="entry name" value="GntR"/>
    <property type="match status" value="1"/>
</dbReference>
<dbReference type="PANTHER" id="PTHR43537:SF1">
    <property type="entry name" value="GLC OPERON TRANSCRIPTIONAL ACTIVATOR"/>
    <property type="match status" value="1"/>
</dbReference>
<dbReference type="Gene3D" id="1.10.10.10">
    <property type="entry name" value="Winged helix-like DNA-binding domain superfamily/Winged helix DNA-binding domain"/>
    <property type="match status" value="1"/>
</dbReference>
<dbReference type="PROSITE" id="PS50949">
    <property type="entry name" value="HTH_GNTR"/>
    <property type="match status" value="1"/>
</dbReference>
<organism evidence="6 7">
    <name type="scientific">Colwellia ponticola</name>
    <dbReference type="NCBI Taxonomy" id="2304625"/>
    <lineage>
        <taxon>Bacteria</taxon>
        <taxon>Pseudomonadati</taxon>
        <taxon>Pseudomonadota</taxon>
        <taxon>Gammaproteobacteria</taxon>
        <taxon>Alteromonadales</taxon>
        <taxon>Colwelliaceae</taxon>
        <taxon>Colwellia</taxon>
    </lineage>
</organism>
<feature type="coiled-coil region" evidence="4">
    <location>
        <begin position="219"/>
        <end position="246"/>
    </location>
</feature>
<feature type="domain" description="HTH gntR-type" evidence="5">
    <location>
        <begin position="1"/>
        <end position="65"/>
    </location>
</feature>
<dbReference type="SUPFAM" id="SSF46785">
    <property type="entry name" value="Winged helix' DNA-binding domain"/>
    <property type="match status" value="1"/>
</dbReference>
<dbReference type="InterPro" id="IPR036388">
    <property type="entry name" value="WH-like_DNA-bd_sf"/>
</dbReference>
<evidence type="ECO:0000256" key="4">
    <source>
        <dbReference type="SAM" id="Coils"/>
    </source>
</evidence>
<dbReference type="InterPro" id="IPR008920">
    <property type="entry name" value="TF_FadR/GntR_C"/>
</dbReference>
<dbReference type="OrthoDB" id="5450856at2"/>
<evidence type="ECO:0000256" key="3">
    <source>
        <dbReference type="ARBA" id="ARBA00023163"/>
    </source>
</evidence>
<evidence type="ECO:0000256" key="2">
    <source>
        <dbReference type="ARBA" id="ARBA00023125"/>
    </source>
</evidence>
<sequence>MRVSRHLEELILDGTLQPGDKVPSERQLTQRLKVSRPTIREALKNLRGRGVIETRHGQGSFVVGMLDDVNNETPLARLYYSHPRLLYDLLEVRELLECEAAQLAAERGTEKDFYKITKAYNAMNGKPEPVNQDIKIAGDVGKANLHMAQLDHAFHRAIYEASHNPVLVHTLQNLMQLMLNSVVASVTNLYHRDRQKQQIDKHHQQIYNAIMNRQPETAKKVASEHIRNVRDRILEIEREEQREERAKILRL</sequence>
<dbReference type="GO" id="GO:0003700">
    <property type="term" value="F:DNA-binding transcription factor activity"/>
    <property type="evidence" value="ECO:0007669"/>
    <property type="project" value="InterPro"/>
</dbReference>
<dbReference type="InterPro" id="IPR000524">
    <property type="entry name" value="Tscrpt_reg_HTH_GntR"/>
</dbReference>
<dbReference type="GO" id="GO:0003677">
    <property type="term" value="F:DNA binding"/>
    <property type="evidence" value="ECO:0007669"/>
    <property type="project" value="UniProtKB-KW"/>
</dbReference>
<proteinExistence type="predicted"/>
<keyword evidence="3" id="KW-0804">Transcription</keyword>
<dbReference type="AlphaFoldDB" id="A0A8H2PL41"/>
<dbReference type="PANTHER" id="PTHR43537">
    <property type="entry name" value="TRANSCRIPTIONAL REGULATOR, GNTR FAMILY"/>
    <property type="match status" value="1"/>
</dbReference>
<dbReference type="Gene3D" id="1.20.120.530">
    <property type="entry name" value="GntR ligand-binding domain-like"/>
    <property type="match status" value="1"/>
</dbReference>
<evidence type="ECO:0000259" key="5">
    <source>
        <dbReference type="PROSITE" id="PS50949"/>
    </source>
</evidence>
<evidence type="ECO:0000313" key="7">
    <source>
        <dbReference type="Proteomes" id="UP000307702"/>
    </source>
</evidence>
<dbReference type="InterPro" id="IPR011711">
    <property type="entry name" value="GntR_C"/>
</dbReference>
<gene>
    <name evidence="6" type="ORF">FCS21_04425</name>
</gene>